<feature type="domain" description="DSBA-like thioredoxin" evidence="1">
    <location>
        <begin position="45"/>
        <end position="226"/>
    </location>
</feature>
<dbReference type="Gene3D" id="3.40.30.10">
    <property type="entry name" value="Glutaredoxin"/>
    <property type="match status" value="1"/>
</dbReference>
<reference evidence="2 5" key="1">
    <citation type="submission" date="2016-04" db="EMBL/GenBank/DDBJ databases">
        <title>Genome analyses suggest a sexual origin of heterokaryosis in a supposedly ancient asexual fungus.</title>
        <authorList>
            <person name="Ropars J."/>
            <person name="Sedzielewska K."/>
            <person name="Noel J."/>
            <person name="Charron P."/>
            <person name="Farinelli L."/>
            <person name="Marton T."/>
            <person name="Kruger M."/>
            <person name="Pelin A."/>
            <person name="Brachmann A."/>
            <person name="Corradi N."/>
        </authorList>
    </citation>
    <scope>NUCLEOTIDE SEQUENCE [LARGE SCALE GENOMIC DNA]</scope>
    <source>
        <strain evidence="2 5">A5</strain>
    </source>
</reference>
<dbReference type="GO" id="GO:0016491">
    <property type="term" value="F:oxidoreductase activity"/>
    <property type="evidence" value="ECO:0007669"/>
    <property type="project" value="InterPro"/>
</dbReference>
<dbReference type="VEuPathDB" id="FungiDB:FUN_005653"/>
<dbReference type="Proteomes" id="UP000232688">
    <property type="component" value="Unassembled WGS sequence"/>
</dbReference>
<dbReference type="EMBL" id="LLXJ01001857">
    <property type="protein sequence ID" value="PKC00475.1"/>
    <property type="molecule type" value="Genomic_DNA"/>
</dbReference>
<sequence length="240" mass="27251">MSNENKKTVHIDIVSDVICPWCAYAISVQKIRASQLIYLFNYGRCYVGKRRLEEAIKQSKELYPNLSFEIEWFPYLLDPSLTKEPQSKKEILMKKFGESTFNSNAAILIESGREIGISFDHDGVVAQTYDAHRLINYAKSQGKHEEIVEVLFHNYHEEGKSPADYDVLSEAAASVGLDKEKVLQFLKSEEGMQQVKDEISQALKKGIAGVPHFTINNKFDVSGGQGPKIWLEIFENISKE</sequence>
<dbReference type="EMBL" id="LLXH01001805">
    <property type="protein sequence ID" value="PKC57504.1"/>
    <property type="molecule type" value="Genomic_DNA"/>
</dbReference>
<reference evidence="3 4" key="4">
    <citation type="submission" date="2017-10" db="EMBL/GenBank/DDBJ databases">
        <title>Genome analyses suggest a sexual origin of heterokaryosis in a supposedly ancient asexual fungus.</title>
        <authorList>
            <person name="Corradi N."/>
            <person name="Sedzielewska K."/>
            <person name="Noel J."/>
            <person name="Charron P."/>
            <person name="Farinelli L."/>
            <person name="Marton T."/>
            <person name="Kruger M."/>
            <person name="Pelin A."/>
            <person name="Brachmann A."/>
            <person name="Corradi N."/>
        </authorList>
    </citation>
    <scope>NUCLEOTIDE SEQUENCE [LARGE SCALE GENOMIC DNA]</scope>
    <source>
        <strain evidence="3 4">A1</strain>
    </source>
</reference>
<dbReference type="InterPro" id="IPR001853">
    <property type="entry name" value="DSBA-like_thioredoxin_dom"/>
</dbReference>
<dbReference type="VEuPathDB" id="FungiDB:RhiirA1_498059"/>
<proteinExistence type="predicted"/>
<dbReference type="SUPFAM" id="SSF52833">
    <property type="entry name" value="Thioredoxin-like"/>
    <property type="match status" value="1"/>
</dbReference>
<dbReference type="Pfam" id="PF01323">
    <property type="entry name" value="DSBA"/>
    <property type="match status" value="1"/>
</dbReference>
<dbReference type="InterPro" id="IPR036249">
    <property type="entry name" value="Thioredoxin-like_sf"/>
</dbReference>
<dbReference type="PANTHER" id="PTHR13887">
    <property type="entry name" value="GLUTATHIONE S-TRANSFERASE KAPPA"/>
    <property type="match status" value="1"/>
</dbReference>
<name>A0A2N0R2H5_9GLOM</name>
<accession>A0A2N0R2H5</accession>
<evidence type="ECO:0000259" key="1">
    <source>
        <dbReference type="Pfam" id="PF01323"/>
    </source>
</evidence>
<evidence type="ECO:0000313" key="2">
    <source>
        <dbReference type="EMBL" id="PKC00475.1"/>
    </source>
</evidence>
<organism evidence="3 4">
    <name type="scientific">Rhizophagus irregularis</name>
    <dbReference type="NCBI Taxonomy" id="588596"/>
    <lineage>
        <taxon>Eukaryota</taxon>
        <taxon>Fungi</taxon>
        <taxon>Fungi incertae sedis</taxon>
        <taxon>Mucoromycota</taxon>
        <taxon>Glomeromycotina</taxon>
        <taxon>Glomeromycetes</taxon>
        <taxon>Glomerales</taxon>
        <taxon>Glomeraceae</taxon>
        <taxon>Rhizophagus</taxon>
    </lineage>
</organism>
<evidence type="ECO:0000313" key="4">
    <source>
        <dbReference type="Proteomes" id="UP000232688"/>
    </source>
</evidence>
<dbReference type="PANTHER" id="PTHR13887:SF41">
    <property type="entry name" value="THIOREDOXIN SUPERFAMILY PROTEIN"/>
    <property type="match status" value="1"/>
</dbReference>
<gene>
    <name evidence="3" type="ORF">RhiirA1_498059</name>
    <name evidence="2" type="ORF">RhiirA5_458846</name>
</gene>
<evidence type="ECO:0000313" key="3">
    <source>
        <dbReference type="EMBL" id="PKC57504.1"/>
    </source>
</evidence>
<dbReference type="AlphaFoldDB" id="A0A2N0R2H5"/>
<reference evidence="3 4" key="3">
    <citation type="submission" date="2017-10" db="EMBL/GenBank/DDBJ databases">
        <title>Extensive intraspecific genome diversity in a model arbuscular mycorrhizal fungus.</title>
        <authorList>
            <person name="Chen E.C.H."/>
            <person name="Morin E."/>
            <person name="Baudet D."/>
            <person name="Noel J."/>
            <person name="Ndikumana S."/>
            <person name="Charron P."/>
            <person name="St-Onge C."/>
            <person name="Giorgi J."/>
            <person name="Grigoriev I.V."/>
            <person name="Roux C."/>
            <person name="Martin F.M."/>
            <person name="Corradi N."/>
        </authorList>
    </citation>
    <scope>NUCLEOTIDE SEQUENCE [LARGE SCALE GENOMIC DNA]</scope>
    <source>
        <strain evidence="3 4">A1</strain>
    </source>
</reference>
<protein>
    <submittedName>
        <fullName evidence="3">DSBA oxidoreductase</fullName>
    </submittedName>
</protein>
<comment type="caution">
    <text evidence="3">The sequence shown here is derived from an EMBL/GenBank/DDBJ whole genome shotgun (WGS) entry which is preliminary data.</text>
</comment>
<dbReference type="OrthoDB" id="1930760at2759"/>
<dbReference type="VEuPathDB" id="FungiDB:RhiirFUN_005366"/>
<dbReference type="Proteomes" id="UP000232722">
    <property type="component" value="Unassembled WGS sequence"/>
</dbReference>
<evidence type="ECO:0000313" key="5">
    <source>
        <dbReference type="Proteomes" id="UP000232722"/>
    </source>
</evidence>
<reference evidence="2 5" key="2">
    <citation type="submission" date="2017-09" db="EMBL/GenBank/DDBJ databases">
        <title>Extensive intraspecific genome diversity in a model arbuscular mycorrhizal fungus.</title>
        <authorList>
            <person name="Chen E.C."/>
            <person name="Morin E."/>
            <person name="Beaudet D."/>
            <person name="Noel J."/>
            <person name="Ndikumana S."/>
            <person name="Charron P."/>
            <person name="St-Onge C."/>
            <person name="Giorgi J."/>
            <person name="Grigoriev I.V."/>
            <person name="Roux C."/>
            <person name="Martin F.M."/>
            <person name="Corradi N."/>
        </authorList>
    </citation>
    <scope>NUCLEOTIDE SEQUENCE [LARGE SCALE GENOMIC DNA]</scope>
    <source>
        <strain evidence="2 5">A5</strain>
    </source>
</reference>
<dbReference type="CDD" id="cd03024">
    <property type="entry name" value="DsbA_FrnE"/>
    <property type="match status" value="1"/>
</dbReference>